<sequence length="339" mass="37149">MDAHSKLVPEMITVLQERFRILKYIKMAGPIGRRPLGEMAGLSERETRTMIDLLRTQQLISVAKNGAAITDEGLAVLTALEPTMEKWTGRSSLERRLQEYLGISAVKIVAGDCDRDPVTKNLLGLKTAEAFVSTIENGQIIAVTGGSTIASIPNYIEKANDLQELLFIAARGGVGEDIGLQANVIAASFAEACGGKYRTFYYPESLSEETHKAFQNEPSVRKMIQLYEQVDCVIHGIGEAQTMANLRESSTEEKEMLQKTEAKGEAFGYYFDRTGKAVHRIRTVGIQIDQLERVPLIYAVAGGISKAAAILAYMSTAPKQTVLITDEAAAQEMLKQITN</sequence>
<evidence type="ECO:0000256" key="2">
    <source>
        <dbReference type="ARBA" id="ARBA00023015"/>
    </source>
</evidence>
<dbReference type="Proteomes" id="UP000185746">
    <property type="component" value="Chromosome"/>
</dbReference>
<dbReference type="Pfam" id="PF04198">
    <property type="entry name" value="Sugar-bind"/>
    <property type="match status" value="1"/>
</dbReference>
<gene>
    <name evidence="7" type="ORF">BI350_04530</name>
</gene>
<dbReference type="GO" id="GO:0030246">
    <property type="term" value="F:carbohydrate binding"/>
    <property type="evidence" value="ECO:0007669"/>
    <property type="project" value="InterPro"/>
</dbReference>
<dbReference type="InterPro" id="IPR048715">
    <property type="entry name" value="CggR_N"/>
</dbReference>
<reference evidence="7 8" key="1">
    <citation type="submission" date="2016-09" db="EMBL/GenBank/DDBJ databases">
        <title>Complete genome sequence of the Lysinibacillus sphaericus LMG 22257, a specie of Bacillus with ureolytic activity that can effectively biodeposit calcium carbonate.</title>
        <authorList>
            <person name="Yan W."/>
        </authorList>
    </citation>
    <scope>NUCLEOTIDE SEQUENCE [LARGE SCALE GENOMIC DNA]</scope>
    <source>
        <strain evidence="7 8">LMG 22257</strain>
    </source>
</reference>
<name>A0A1D8JK86_9BACL</name>
<dbReference type="InterPro" id="IPR036390">
    <property type="entry name" value="WH_DNA-bd_sf"/>
</dbReference>
<dbReference type="SUPFAM" id="SSF100950">
    <property type="entry name" value="NagB/RpiA/CoA transferase-like"/>
    <property type="match status" value="1"/>
</dbReference>
<keyword evidence="3" id="KW-0238">DNA-binding</keyword>
<keyword evidence="8" id="KW-1185">Reference proteome</keyword>
<dbReference type="Gene3D" id="1.10.10.10">
    <property type="entry name" value="Winged helix-like DNA-binding domain superfamily/Winged helix DNA-binding domain"/>
    <property type="match status" value="1"/>
</dbReference>
<dbReference type="PANTHER" id="PTHR34294">
    <property type="entry name" value="TRANSCRIPTIONAL REGULATOR-RELATED"/>
    <property type="match status" value="1"/>
</dbReference>
<keyword evidence="2" id="KW-0805">Transcription regulation</keyword>
<dbReference type="EMBL" id="CP017560">
    <property type="protein sequence ID" value="AOV09090.1"/>
    <property type="molecule type" value="Genomic_DNA"/>
</dbReference>
<evidence type="ECO:0000313" key="7">
    <source>
        <dbReference type="EMBL" id="AOV09090.1"/>
    </source>
</evidence>
<feature type="domain" description="CggR N-terminal DNA binding" evidence="6">
    <location>
        <begin position="14"/>
        <end position="84"/>
    </location>
</feature>
<evidence type="ECO:0000256" key="3">
    <source>
        <dbReference type="ARBA" id="ARBA00023125"/>
    </source>
</evidence>
<dbReference type="AlphaFoldDB" id="A0A1D8JK86"/>
<comment type="similarity">
    <text evidence="1">Belongs to the SorC transcriptional regulatory family.</text>
</comment>
<dbReference type="InterPro" id="IPR037171">
    <property type="entry name" value="NagB/RpiA_transferase-like"/>
</dbReference>
<protein>
    <submittedName>
        <fullName evidence="7">Uncharacterized protein</fullName>
    </submittedName>
</protein>
<dbReference type="Pfam" id="PF21715">
    <property type="entry name" value="CggR_N"/>
    <property type="match status" value="1"/>
</dbReference>
<evidence type="ECO:0000259" key="6">
    <source>
        <dbReference type="Pfam" id="PF21715"/>
    </source>
</evidence>
<accession>A0A1D8JK86</accession>
<dbReference type="GO" id="GO:0003677">
    <property type="term" value="F:DNA binding"/>
    <property type="evidence" value="ECO:0007669"/>
    <property type="project" value="UniProtKB-KW"/>
</dbReference>
<evidence type="ECO:0000256" key="1">
    <source>
        <dbReference type="ARBA" id="ARBA00010466"/>
    </source>
</evidence>
<evidence type="ECO:0000259" key="5">
    <source>
        <dbReference type="Pfam" id="PF04198"/>
    </source>
</evidence>
<keyword evidence="4" id="KW-0804">Transcription</keyword>
<dbReference type="InterPro" id="IPR036388">
    <property type="entry name" value="WH-like_DNA-bd_sf"/>
</dbReference>
<organism evidence="7 8">
    <name type="scientific">Sporosarcina ureilytica</name>
    <dbReference type="NCBI Taxonomy" id="298596"/>
    <lineage>
        <taxon>Bacteria</taxon>
        <taxon>Bacillati</taxon>
        <taxon>Bacillota</taxon>
        <taxon>Bacilli</taxon>
        <taxon>Bacillales</taxon>
        <taxon>Caryophanaceae</taxon>
        <taxon>Sporosarcina</taxon>
    </lineage>
</organism>
<evidence type="ECO:0000256" key="4">
    <source>
        <dbReference type="ARBA" id="ARBA00023163"/>
    </source>
</evidence>
<dbReference type="InterPro" id="IPR051054">
    <property type="entry name" value="SorC_transcr_regulators"/>
</dbReference>
<dbReference type="InterPro" id="IPR007324">
    <property type="entry name" value="Sugar-bd_dom_put"/>
</dbReference>
<dbReference type="SUPFAM" id="SSF46785">
    <property type="entry name" value="Winged helix' DNA-binding domain"/>
    <property type="match status" value="1"/>
</dbReference>
<dbReference type="Gene3D" id="3.40.50.1360">
    <property type="match status" value="1"/>
</dbReference>
<dbReference type="KEGG" id="surl:BI350_04530"/>
<feature type="domain" description="Sugar-binding" evidence="5">
    <location>
        <begin position="88"/>
        <end position="335"/>
    </location>
</feature>
<evidence type="ECO:0000313" key="8">
    <source>
        <dbReference type="Proteomes" id="UP000185746"/>
    </source>
</evidence>
<proteinExistence type="inferred from homology"/>
<dbReference type="PANTHER" id="PTHR34294:SF5">
    <property type="entry name" value="CENTRAL GLYCOLYTIC GENES REGULATOR"/>
    <property type="match status" value="1"/>
</dbReference>